<dbReference type="EC" id="3.2.1.17" evidence="2"/>
<evidence type="ECO:0000256" key="3">
    <source>
        <dbReference type="ARBA" id="ARBA00022529"/>
    </source>
</evidence>
<comment type="catalytic activity">
    <reaction evidence="1">
        <text>Hydrolysis of (1-&gt;4)-beta-linkages between N-acetylmuramic acid and N-acetyl-D-glucosamine residues in a peptidoglycan and between N-acetyl-D-glucosamine residues in chitodextrins.</text>
        <dbReference type="EC" id="3.2.1.17"/>
    </reaction>
</comment>
<dbReference type="PROSITE" id="PS00018">
    <property type="entry name" value="EF_HAND_1"/>
    <property type="match status" value="1"/>
</dbReference>
<dbReference type="GO" id="GO:0031640">
    <property type="term" value="P:killing of cells of another organism"/>
    <property type="evidence" value="ECO:0007669"/>
    <property type="project" value="UniProtKB-KW"/>
</dbReference>
<evidence type="ECO:0000256" key="4">
    <source>
        <dbReference type="ARBA" id="ARBA00022638"/>
    </source>
</evidence>
<evidence type="ECO:0000256" key="1">
    <source>
        <dbReference type="ARBA" id="ARBA00000632"/>
    </source>
</evidence>
<evidence type="ECO:0000256" key="6">
    <source>
        <dbReference type="ARBA" id="ARBA00023295"/>
    </source>
</evidence>
<dbReference type="EMBL" id="GECU01001840">
    <property type="protein sequence ID" value="JAT05867.1"/>
    <property type="molecule type" value="Transcribed_RNA"/>
</dbReference>
<dbReference type="Gene3D" id="1.10.530.10">
    <property type="match status" value="1"/>
</dbReference>
<dbReference type="InterPro" id="IPR008597">
    <property type="entry name" value="Invert_lysozyme"/>
</dbReference>
<keyword evidence="8" id="KW-0732">Signal</keyword>
<accession>A0A1B6K342</accession>
<name>A0A1B6K342_9HEMI</name>
<keyword evidence="5" id="KW-0378">Hydrolase</keyword>
<dbReference type="AlphaFoldDB" id="A0A1B6K342"/>
<evidence type="ECO:0000256" key="7">
    <source>
        <dbReference type="PIRSR" id="PIRSR608597-3"/>
    </source>
</evidence>
<sequence length="103" mass="11375">MVTARTTLLAAFGLGLLAVTTSLLYERPAYESCAMDPNCATSTVFNYMSRFARDCNGDGSVTCDDYARIHYLGGNQCSVPIHNYAYYRIFRQCMSQANTQGTS</sequence>
<keyword evidence="4" id="KW-0081">Bacteriolytic enzyme</keyword>
<keyword evidence="3" id="KW-0929">Antimicrobial</keyword>
<reference evidence="9" key="1">
    <citation type="submission" date="2015-11" db="EMBL/GenBank/DDBJ databases">
        <title>De novo transcriptome assembly of four potential Pierce s Disease insect vectors from Arizona vineyards.</title>
        <authorList>
            <person name="Tassone E.E."/>
        </authorList>
    </citation>
    <scope>NUCLEOTIDE SEQUENCE</scope>
</reference>
<dbReference type="InterPro" id="IPR018247">
    <property type="entry name" value="EF_Hand_1_Ca_BS"/>
</dbReference>
<keyword evidence="6" id="KW-0326">Glycosidase</keyword>
<dbReference type="GO" id="GO:0003796">
    <property type="term" value="F:lysozyme activity"/>
    <property type="evidence" value="ECO:0007669"/>
    <property type="project" value="UniProtKB-EC"/>
</dbReference>
<dbReference type="GO" id="GO:0042742">
    <property type="term" value="P:defense response to bacterium"/>
    <property type="evidence" value="ECO:0007669"/>
    <property type="project" value="UniProtKB-KW"/>
</dbReference>
<evidence type="ECO:0000256" key="5">
    <source>
        <dbReference type="ARBA" id="ARBA00022801"/>
    </source>
</evidence>
<evidence type="ECO:0000313" key="9">
    <source>
        <dbReference type="EMBL" id="JAT05867.1"/>
    </source>
</evidence>
<dbReference type="Pfam" id="PF05497">
    <property type="entry name" value="Destabilase"/>
    <property type="match status" value="1"/>
</dbReference>
<feature type="signal peptide" evidence="8">
    <location>
        <begin position="1"/>
        <end position="22"/>
    </location>
</feature>
<feature type="chain" id="PRO_5008586387" description="lysozyme" evidence="8">
    <location>
        <begin position="23"/>
        <end position="103"/>
    </location>
</feature>
<proteinExistence type="predicted"/>
<evidence type="ECO:0000256" key="2">
    <source>
        <dbReference type="ARBA" id="ARBA00012732"/>
    </source>
</evidence>
<feature type="disulfide bond" evidence="7">
    <location>
        <begin position="33"/>
        <end position="39"/>
    </location>
</feature>
<gene>
    <name evidence="9" type="ORF">g.13840</name>
</gene>
<keyword evidence="7" id="KW-1015">Disulfide bond</keyword>
<organism evidence="9">
    <name type="scientific">Homalodisca liturata</name>
    <dbReference type="NCBI Taxonomy" id="320908"/>
    <lineage>
        <taxon>Eukaryota</taxon>
        <taxon>Metazoa</taxon>
        <taxon>Ecdysozoa</taxon>
        <taxon>Arthropoda</taxon>
        <taxon>Hexapoda</taxon>
        <taxon>Insecta</taxon>
        <taxon>Pterygota</taxon>
        <taxon>Neoptera</taxon>
        <taxon>Paraneoptera</taxon>
        <taxon>Hemiptera</taxon>
        <taxon>Auchenorrhyncha</taxon>
        <taxon>Membracoidea</taxon>
        <taxon>Cicadellidae</taxon>
        <taxon>Cicadellinae</taxon>
        <taxon>Proconiini</taxon>
        <taxon>Homalodisca</taxon>
    </lineage>
</organism>
<dbReference type="PROSITE" id="PS51909">
    <property type="entry name" value="LYSOZYME_I"/>
    <property type="match status" value="1"/>
</dbReference>
<evidence type="ECO:0000256" key="8">
    <source>
        <dbReference type="SAM" id="SignalP"/>
    </source>
</evidence>
<protein>
    <recommendedName>
        <fullName evidence="2">lysozyme</fullName>
        <ecNumber evidence="2">3.2.1.17</ecNumber>
    </recommendedName>
</protein>